<organism evidence="4 5">
    <name type="scientific">Acaromyces ingoldii</name>
    <dbReference type="NCBI Taxonomy" id="215250"/>
    <lineage>
        <taxon>Eukaryota</taxon>
        <taxon>Fungi</taxon>
        <taxon>Dikarya</taxon>
        <taxon>Basidiomycota</taxon>
        <taxon>Ustilaginomycotina</taxon>
        <taxon>Exobasidiomycetes</taxon>
        <taxon>Exobasidiales</taxon>
        <taxon>Cryptobasidiaceae</taxon>
        <taxon>Acaromyces</taxon>
    </lineage>
</organism>
<proteinExistence type="predicted"/>
<dbReference type="Proteomes" id="UP000245768">
    <property type="component" value="Unassembled WGS sequence"/>
</dbReference>
<evidence type="ECO:0000256" key="2">
    <source>
        <dbReference type="SAM" id="SignalP"/>
    </source>
</evidence>
<dbReference type="Gene3D" id="3.20.20.520">
    <property type="entry name" value="Glycosyl hydrolase family 115"/>
    <property type="match status" value="1"/>
</dbReference>
<dbReference type="InterPro" id="IPR029018">
    <property type="entry name" value="Hex-like_dom2"/>
</dbReference>
<evidence type="ECO:0000313" key="4">
    <source>
        <dbReference type="EMBL" id="PWN87975.1"/>
    </source>
</evidence>
<dbReference type="Gene3D" id="1.20.58.2150">
    <property type="match status" value="1"/>
</dbReference>
<evidence type="ECO:0000259" key="3">
    <source>
        <dbReference type="Pfam" id="PF17829"/>
    </source>
</evidence>
<dbReference type="InterPro" id="IPR031924">
    <property type="entry name" value="GH115"/>
</dbReference>
<evidence type="ECO:0000313" key="5">
    <source>
        <dbReference type="Proteomes" id="UP000245768"/>
    </source>
</evidence>
<keyword evidence="5" id="KW-1185">Reference proteome</keyword>
<dbReference type="EMBL" id="KZ819639">
    <property type="protein sequence ID" value="PWN87975.1"/>
    <property type="molecule type" value="Genomic_DNA"/>
</dbReference>
<dbReference type="AlphaFoldDB" id="A0A316YJS2"/>
<dbReference type="InterPro" id="IPR041437">
    <property type="entry name" value="GH115_C"/>
</dbReference>
<dbReference type="PANTHER" id="PTHR37842:SF2">
    <property type="entry name" value="GYLCOSYL HYDROLASE 115 C-TERMINAL DOMAIN-CONTAINING PROTEIN"/>
    <property type="match status" value="1"/>
</dbReference>
<accession>A0A316YJS2</accession>
<dbReference type="RefSeq" id="XP_025375173.1">
    <property type="nucleotide sequence ID" value="XM_025525307.1"/>
</dbReference>
<dbReference type="Gene3D" id="2.60.120.1620">
    <property type="match status" value="1"/>
</dbReference>
<dbReference type="GO" id="GO:0016787">
    <property type="term" value="F:hydrolase activity"/>
    <property type="evidence" value="ECO:0007669"/>
    <property type="project" value="UniProtKB-KW"/>
</dbReference>
<keyword evidence="1" id="KW-0378">Hydrolase</keyword>
<dbReference type="OrthoDB" id="4849794at2759"/>
<protein>
    <recommendedName>
        <fullName evidence="3">Gylcosyl hydrolase 115 C-terminal domain-containing protein</fullName>
    </recommendedName>
</protein>
<dbReference type="Pfam" id="PF17829">
    <property type="entry name" value="GH115_C"/>
    <property type="match status" value="1"/>
</dbReference>
<feature type="signal peptide" evidence="2">
    <location>
        <begin position="1"/>
        <end position="22"/>
    </location>
</feature>
<dbReference type="Gene3D" id="3.30.379.10">
    <property type="entry name" value="Chitobiase/beta-hexosaminidase domain 2-like"/>
    <property type="match status" value="1"/>
</dbReference>
<reference evidence="4 5" key="1">
    <citation type="journal article" date="2018" name="Mol. Biol. Evol.">
        <title>Broad Genomic Sampling Reveals a Smut Pathogenic Ancestry of the Fungal Clade Ustilaginomycotina.</title>
        <authorList>
            <person name="Kijpornyongpan T."/>
            <person name="Mondo S.J."/>
            <person name="Barry K."/>
            <person name="Sandor L."/>
            <person name="Lee J."/>
            <person name="Lipzen A."/>
            <person name="Pangilinan J."/>
            <person name="LaButti K."/>
            <person name="Hainaut M."/>
            <person name="Henrissat B."/>
            <person name="Grigoriev I.V."/>
            <person name="Spatafora J.W."/>
            <person name="Aime M.C."/>
        </authorList>
    </citation>
    <scope>NUCLEOTIDE SEQUENCE [LARGE SCALE GENOMIC DNA]</scope>
    <source>
        <strain evidence="4 5">MCA 4198</strain>
    </source>
</reference>
<dbReference type="STRING" id="215250.A0A316YJS2"/>
<dbReference type="PANTHER" id="PTHR37842">
    <property type="match status" value="1"/>
</dbReference>
<gene>
    <name evidence="4" type="ORF">FA10DRAFT_304034</name>
</gene>
<dbReference type="GeneID" id="37047223"/>
<dbReference type="InterPro" id="IPR042301">
    <property type="entry name" value="GH115_sf"/>
</dbReference>
<keyword evidence="2" id="KW-0732">Signal</keyword>
<sequence>MLRHRLPLLLAALAWSTALAIATSKSDECVVGGGHVLAARGSQTRLLTDPRSPAGVHRAVASFAKDIEAAVPGAHVSVRNVTSAREVTSYEDDGGGIARTIIVGALNEDGGLAGSIATESGTNVSHIEGQWEAWSVSPARLSSGSEVLLVSGADKRGTIYALYTLSEQMGVSPWHWFADVATREQAQVHVQPCWHPSPTVKYRGIFLNDEQPGLTNWANKHFGTGSTLGNKDPLMQSFLPSFYEHVFDLLLRLKANMLWPALWSDMFAVAGLDALPARPLAGPNQAMADAFGIIYSTSHQEPMARNTPEWTKYGTGEWNYTTNKAELDAFWRYGAERAAQLDTIFSVGMRGDGDIPLPGASVPLLESLVAEQRKILSNAHGGADVTTIPQLWCLYKEVQSYYDEDGLAVPDDVTLLWTDDNWGNLRRVPSANNETARAGGSGLYYHFDYVGDPRNYKWISTINFAKTWEQLSVAQQTGLDRIFILNVGDLKPIEVATHYALDLSYRGTASAAMAPDEWLRAWSRSTFPALPAADVARVVAGYNMLNNRIKPELLNATTWSLAWHHEAEAVEAAWDELTSTVARLRSEHTTDAAFEQLVAFPTLASANLNRLYTAVGRANLHASQARNSANLWADRAADHFLHDGELTAAYHALLDGKWDGMMSQSHINYAYWQQPMRDTMPPVARVQTDDAWPAEDGYMPSSSPGPLRVTIEGSKGAWPGDNVNNCAQGYSCPPPSLQPMDRYGAQKRWIDVSSGTWRGVSYTVSSNVSWLTPSTRSGHLAGDGSTDARIWVTVDWDKAPTNNLSYGGISIMPANGTLTRTSTTTVTVPIDGSSVEGGPKSGGFVEGDGIVAMPASNATKASNTTDASWLSLPGYGLTGQAMTVMPATAPTYEVGKGPALVFDFYSSASGPVNVTTYLGPILNYRAGNPMTYALQIDDGAPATVQPIPLASSAGSDPPDWNGVVAAGVRTKTTQMSLGSSTGWHTLTLWSTQPGLVVEMVVIGQAPLTSLPPPPSFRMAD</sequence>
<dbReference type="Pfam" id="PF15979">
    <property type="entry name" value="Glyco_hydro_115"/>
    <property type="match status" value="1"/>
</dbReference>
<feature type="chain" id="PRO_5016258835" description="Gylcosyl hydrolase 115 C-terminal domain-containing protein" evidence="2">
    <location>
        <begin position="23"/>
        <end position="1020"/>
    </location>
</feature>
<dbReference type="InParanoid" id="A0A316YJS2"/>
<feature type="domain" description="Gylcosyl hydrolase 115 C-terminal" evidence="3">
    <location>
        <begin position="843"/>
        <end position="1003"/>
    </location>
</feature>
<evidence type="ECO:0000256" key="1">
    <source>
        <dbReference type="ARBA" id="ARBA00022801"/>
    </source>
</evidence>
<name>A0A316YJS2_9BASI</name>